<evidence type="ECO:0000313" key="1">
    <source>
        <dbReference type="EMBL" id="KUG05334.1"/>
    </source>
</evidence>
<reference evidence="1" key="1">
    <citation type="journal article" date="2015" name="Proc. Natl. Acad. Sci. U.S.A.">
        <title>Networks of energetic and metabolic interactions define dynamics in microbial communities.</title>
        <authorList>
            <person name="Embree M."/>
            <person name="Liu J.K."/>
            <person name="Al-Bassam M.M."/>
            <person name="Zengler K."/>
        </authorList>
    </citation>
    <scope>NUCLEOTIDE SEQUENCE</scope>
</reference>
<dbReference type="EMBL" id="LNQE01001819">
    <property type="protein sequence ID" value="KUG05334.1"/>
    <property type="molecule type" value="Genomic_DNA"/>
</dbReference>
<organism evidence="1">
    <name type="scientific">hydrocarbon metagenome</name>
    <dbReference type="NCBI Taxonomy" id="938273"/>
    <lineage>
        <taxon>unclassified sequences</taxon>
        <taxon>metagenomes</taxon>
        <taxon>ecological metagenomes</taxon>
    </lineage>
</organism>
<gene>
    <name evidence="1" type="ORF">ASZ90_017219</name>
</gene>
<sequence>MLRKAKKPTPIRISFIMLSNMQLVTTLTQAYKVSLKLKL</sequence>
<accession>A0A0W8EA43</accession>
<comment type="caution">
    <text evidence="1">The sequence shown here is derived from an EMBL/GenBank/DDBJ whole genome shotgun (WGS) entry which is preliminary data.</text>
</comment>
<name>A0A0W8EA43_9ZZZZ</name>
<proteinExistence type="predicted"/>
<protein>
    <submittedName>
        <fullName evidence="1">Uncharacterized protein</fullName>
    </submittedName>
</protein>
<dbReference type="AlphaFoldDB" id="A0A0W8EA43"/>